<dbReference type="PANTHER" id="PTHR11571:SF224">
    <property type="entry name" value="HEMATOPOIETIC PROSTAGLANDIN D SYNTHASE"/>
    <property type="match status" value="1"/>
</dbReference>
<dbReference type="SUPFAM" id="SSF47616">
    <property type="entry name" value="GST C-terminal domain-like"/>
    <property type="match status" value="1"/>
</dbReference>
<dbReference type="SFLD" id="SFLDG01205">
    <property type="entry name" value="AMPS.1"/>
    <property type="match status" value="1"/>
</dbReference>
<dbReference type="GO" id="GO:0004364">
    <property type="term" value="F:glutathione transferase activity"/>
    <property type="evidence" value="ECO:0007669"/>
    <property type="project" value="UniProtKB-EC"/>
</dbReference>
<comment type="caution">
    <text evidence="7">The sequence shown here is derived from an EMBL/GenBank/DDBJ whole genome shotgun (WGS) entry which is preliminary data.</text>
</comment>
<evidence type="ECO:0000259" key="5">
    <source>
        <dbReference type="PROSITE" id="PS50404"/>
    </source>
</evidence>
<dbReference type="EC" id="2.5.1.18" evidence="1"/>
<dbReference type="InterPro" id="IPR050213">
    <property type="entry name" value="GST_superfamily"/>
</dbReference>
<organism evidence="7">
    <name type="scientific">Menopon gallinae</name>
    <name type="common">poultry shaft louse</name>
    <dbReference type="NCBI Taxonomy" id="328185"/>
    <lineage>
        <taxon>Eukaryota</taxon>
        <taxon>Metazoa</taxon>
        <taxon>Ecdysozoa</taxon>
        <taxon>Arthropoda</taxon>
        <taxon>Hexapoda</taxon>
        <taxon>Insecta</taxon>
        <taxon>Pterygota</taxon>
        <taxon>Neoptera</taxon>
        <taxon>Paraneoptera</taxon>
        <taxon>Psocodea</taxon>
        <taxon>Troctomorpha</taxon>
        <taxon>Phthiraptera</taxon>
        <taxon>Amblycera</taxon>
        <taxon>Menoponidae</taxon>
        <taxon>Menopon</taxon>
    </lineage>
</organism>
<reference evidence="7" key="1">
    <citation type="journal article" date="2024" name="Gigascience">
        <title>Chromosome-level genome of the poultry shaft louse Menopon gallinae provides insight into the host-switching and adaptive evolution of parasitic lice.</title>
        <authorList>
            <person name="Xu Y."/>
            <person name="Ma L."/>
            <person name="Liu S."/>
            <person name="Liang Y."/>
            <person name="Liu Q."/>
            <person name="He Z."/>
            <person name="Tian L."/>
            <person name="Duan Y."/>
            <person name="Cai W."/>
            <person name="Li H."/>
            <person name="Song F."/>
        </authorList>
    </citation>
    <scope>NUCLEOTIDE SEQUENCE</scope>
    <source>
        <strain evidence="7">Cailab_2023a</strain>
    </source>
</reference>
<dbReference type="CDD" id="cd03039">
    <property type="entry name" value="GST_N_Sigma_like"/>
    <property type="match status" value="1"/>
</dbReference>
<dbReference type="FunFam" id="3.40.30.10:FF:000258">
    <property type="entry name" value="Glutathione S-transferase"/>
    <property type="match status" value="1"/>
</dbReference>
<dbReference type="FunFam" id="1.20.1050.10:FF:000030">
    <property type="entry name" value="Glutathione S-transferase S1"/>
    <property type="match status" value="1"/>
</dbReference>
<dbReference type="Pfam" id="PF14497">
    <property type="entry name" value="GST_C_3"/>
    <property type="match status" value="1"/>
</dbReference>
<dbReference type="CDD" id="cd03192">
    <property type="entry name" value="GST_C_Sigma_like"/>
    <property type="match status" value="1"/>
</dbReference>
<dbReference type="PROSITE" id="PS50405">
    <property type="entry name" value="GST_CTER"/>
    <property type="match status" value="1"/>
</dbReference>
<dbReference type="AlphaFoldDB" id="A0AAW2IGI3"/>
<dbReference type="Gene3D" id="3.40.30.10">
    <property type="entry name" value="Glutaredoxin"/>
    <property type="match status" value="1"/>
</dbReference>
<comment type="similarity">
    <text evidence="3">Belongs to the GST superfamily. Sigma family.</text>
</comment>
<feature type="domain" description="GST N-terminal" evidence="5">
    <location>
        <begin position="3"/>
        <end position="84"/>
    </location>
</feature>
<dbReference type="SUPFAM" id="SSF52833">
    <property type="entry name" value="Thioredoxin-like"/>
    <property type="match status" value="1"/>
</dbReference>
<dbReference type="InterPro" id="IPR036249">
    <property type="entry name" value="Thioredoxin-like_sf"/>
</dbReference>
<dbReference type="InterPro" id="IPR036282">
    <property type="entry name" value="Glutathione-S-Trfase_C_sf"/>
</dbReference>
<proteinExistence type="inferred from homology"/>
<accession>A0AAW2IGI3</accession>
<evidence type="ECO:0000256" key="1">
    <source>
        <dbReference type="ARBA" id="ARBA00012452"/>
    </source>
</evidence>
<name>A0AAW2IGI3_9NEOP</name>
<keyword evidence="2" id="KW-0808">Transferase</keyword>
<dbReference type="GO" id="GO:0006749">
    <property type="term" value="P:glutathione metabolic process"/>
    <property type="evidence" value="ECO:0007669"/>
    <property type="project" value="TreeGrafter"/>
</dbReference>
<protein>
    <recommendedName>
        <fullName evidence="1">glutathione transferase</fullName>
        <ecNumber evidence="1">2.5.1.18</ecNumber>
    </recommendedName>
</protein>
<dbReference type="InterPro" id="IPR004046">
    <property type="entry name" value="GST_C"/>
</dbReference>
<feature type="domain" description="GST C-terminal" evidence="6">
    <location>
        <begin position="86"/>
        <end position="207"/>
    </location>
</feature>
<comment type="catalytic activity">
    <reaction evidence="4">
        <text>RX + glutathione = an S-substituted glutathione + a halide anion + H(+)</text>
        <dbReference type="Rhea" id="RHEA:16437"/>
        <dbReference type="ChEBI" id="CHEBI:15378"/>
        <dbReference type="ChEBI" id="CHEBI:16042"/>
        <dbReference type="ChEBI" id="CHEBI:17792"/>
        <dbReference type="ChEBI" id="CHEBI:57925"/>
        <dbReference type="ChEBI" id="CHEBI:90779"/>
        <dbReference type="EC" id="2.5.1.18"/>
    </reaction>
</comment>
<dbReference type="SFLD" id="SFLDG00363">
    <property type="entry name" value="AMPS_(cytGST):_Alpha-__Mu-__Pi"/>
    <property type="match status" value="1"/>
</dbReference>
<dbReference type="EMBL" id="JARGDH010000001">
    <property type="protein sequence ID" value="KAL0280897.1"/>
    <property type="molecule type" value="Genomic_DNA"/>
</dbReference>
<sequence length="207" mass="24778">MAPKYKLMYFDIKALAEPIRFLFHYGKIDFEDYRYSFEEWKNELKPTAPFGQGPLLEIDGDPKKRLWQSVAIQRYIASLVGLRGSDDWEKFEVDMMAETLWDLRCLLYLWYTDKTENKDKVKDKVLNQDLPFFLQRLDKRVAEHKGHFVNGKVTWPDLQYTAMYEYLSRMAGKGIDDEYPNLKSLRQKISEIPQIKSWMEKRPPSEW</sequence>
<dbReference type="InterPro" id="IPR004045">
    <property type="entry name" value="Glutathione_S-Trfase_N"/>
</dbReference>
<gene>
    <name evidence="7" type="ORF">PYX00_002055</name>
</gene>
<dbReference type="InterPro" id="IPR040079">
    <property type="entry name" value="Glutathione_S-Trfase"/>
</dbReference>
<dbReference type="Pfam" id="PF02798">
    <property type="entry name" value="GST_N"/>
    <property type="match status" value="1"/>
</dbReference>
<dbReference type="PANTHER" id="PTHR11571">
    <property type="entry name" value="GLUTATHIONE S-TRANSFERASE"/>
    <property type="match status" value="1"/>
</dbReference>
<dbReference type="PROSITE" id="PS50404">
    <property type="entry name" value="GST_NTER"/>
    <property type="match status" value="1"/>
</dbReference>
<evidence type="ECO:0000256" key="4">
    <source>
        <dbReference type="ARBA" id="ARBA00047960"/>
    </source>
</evidence>
<dbReference type="Gene3D" id="1.20.1050.10">
    <property type="match status" value="1"/>
</dbReference>
<evidence type="ECO:0000256" key="3">
    <source>
        <dbReference type="ARBA" id="ARBA00038317"/>
    </source>
</evidence>
<evidence type="ECO:0000313" key="7">
    <source>
        <dbReference type="EMBL" id="KAL0280897.1"/>
    </source>
</evidence>
<evidence type="ECO:0000256" key="2">
    <source>
        <dbReference type="ARBA" id="ARBA00022679"/>
    </source>
</evidence>
<evidence type="ECO:0000259" key="6">
    <source>
        <dbReference type="PROSITE" id="PS50405"/>
    </source>
</evidence>
<dbReference type="SFLD" id="SFLDS00019">
    <property type="entry name" value="Glutathione_Transferase_(cytos"/>
    <property type="match status" value="1"/>
</dbReference>
<dbReference type="InterPro" id="IPR010987">
    <property type="entry name" value="Glutathione-S-Trfase_C-like"/>
</dbReference>